<evidence type="ECO:0000256" key="13">
    <source>
        <dbReference type="ARBA" id="ARBA00023136"/>
    </source>
</evidence>
<keyword evidence="10 15" id="KW-0560">Oxidoreductase</keyword>
<dbReference type="VEuPathDB" id="VectorBase:CPIJ010272"/>
<dbReference type="GO" id="GO:0020037">
    <property type="term" value="F:heme binding"/>
    <property type="evidence" value="ECO:0007669"/>
    <property type="project" value="InterPro"/>
</dbReference>
<dbReference type="PANTHER" id="PTHR24291">
    <property type="entry name" value="CYTOCHROME P450 FAMILY 4"/>
    <property type="match status" value="1"/>
</dbReference>
<evidence type="ECO:0000256" key="14">
    <source>
        <dbReference type="PIRSR" id="PIRSR602401-1"/>
    </source>
</evidence>
<comment type="similarity">
    <text evidence="5 15">Belongs to the cytochrome P450 family.</text>
</comment>
<evidence type="ECO:0000256" key="1">
    <source>
        <dbReference type="ARBA" id="ARBA00001971"/>
    </source>
</evidence>
<dbReference type="Pfam" id="PF00067">
    <property type="entry name" value="p450"/>
    <property type="match status" value="1"/>
</dbReference>
<keyword evidence="6 14" id="KW-0349">Heme</keyword>
<evidence type="ECO:0000256" key="15">
    <source>
        <dbReference type="RuleBase" id="RU000461"/>
    </source>
</evidence>
<feature type="chain" id="PRO_5002759530" evidence="16">
    <location>
        <begin position="23"/>
        <end position="493"/>
    </location>
</feature>
<dbReference type="KEGG" id="cqu:CpipJ_CPIJ010272"/>
<evidence type="ECO:0000256" key="2">
    <source>
        <dbReference type="ARBA" id="ARBA00003690"/>
    </source>
</evidence>
<protein>
    <submittedName>
        <fullName evidence="17">Cytochrome P450 4C1</fullName>
    </submittedName>
</protein>
<dbReference type="OMA" id="RNFRMST"/>
<keyword evidence="16" id="KW-0732">Signal</keyword>
<dbReference type="STRING" id="7176.B0WTB1"/>
<dbReference type="PANTHER" id="PTHR24291:SF189">
    <property type="entry name" value="CYTOCHROME P450 4C3-RELATED"/>
    <property type="match status" value="1"/>
</dbReference>
<gene>
    <name evidence="17" type="ORF">CpipJ_CPIJ010272</name>
</gene>
<dbReference type="PROSITE" id="PS00086">
    <property type="entry name" value="CYTOCHROME_P450"/>
    <property type="match status" value="1"/>
</dbReference>
<dbReference type="GO" id="GO:0004497">
    <property type="term" value="F:monooxygenase activity"/>
    <property type="evidence" value="ECO:0007669"/>
    <property type="project" value="UniProtKB-KW"/>
</dbReference>
<keyword evidence="7 14" id="KW-0479">Metal-binding</keyword>
<dbReference type="EMBL" id="DS232083">
    <property type="protein sequence ID" value="EDS34339.1"/>
    <property type="molecule type" value="Genomic_DNA"/>
</dbReference>
<dbReference type="OrthoDB" id="1470350at2759"/>
<comment type="subcellular location">
    <subcellularLocation>
        <location evidence="4">Endoplasmic reticulum membrane</location>
        <topology evidence="4">Peripheral membrane protein</topology>
    </subcellularLocation>
    <subcellularLocation>
        <location evidence="3">Microsome membrane</location>
        <topology evidence="3">Peripheral membrane protein</topology>
    </subcellularLocation>
</comment>
<dbReference type="InterPro" id="IPR001128">
    <property type="entry name" value="Cyt_P450"/>
</dbReference>
<dbReference type="Gene3D" id="1.10.630.10">
    <property type="entry name" value="Cytochrome P450"/>
    <property type="match status" value="1"/>
</dbReference>
<name>B0WTB1_CULQU</name>
<dbReference type="PhylomeDB" id="B0WTB1"/>
<evidence type="ECO:0000256" key="10">
    <source>
        <dbReference type="ARBA" id="ARBA00023002"/>
    </source>
</evidence>
<evidence type="ECO:0000256" key="16">
    <source>
        <dbReference type="SAM" id="SignalP"/>
    </source>
</evidence>
<comment type="cofactor">
    <cofactor evidence="1 14">
        <name>heme</name>
        <dbReference type="ChEBI" id="CHEBI:30413"/>
    </cofactor>
</comment>
<dbReference type="VEuPathDB" id="VectorBase:CQUJHB007331"/>
<keyword evidence="13" id="KW-0472">Membrane</keyword>
<dbReference type="InterPro" id="IPR050196">
    <property type="entry name" value="Cytochrome_P450_Monoox"/>
</dbReference>
<evidence type="ECO:0000256" key="11">
    <source>
        <dbReference type="ARBA" id="ARBA00023004"/>
    </source>
</evidence>
<keyword evidence="11 14" id="KW-0408">Iron</keyword>
<keyword evidence="8" id="KW-0256">Endoplasmic reticulum</keyword>
<evidence type="ECO:0000256" key="7">
    <source>
        <dbReference type="ARBA" id="ARBA00022723"/>
    </source>
</evidence>
<keyword evidence="9" id="KW-0492">Microsome</keyword>
<evidence type="ECO:0000256" key="9">
    <source>
        <dbReference type="ARBA" id="ARBA00022848"/>
    </source>
</evidence>
<dbReference type="GO" id="GO:0005789">
    <property type="term" value="C:endoplasmic reticulum membrane"/>
    <property type="evidence" value="ECO:0007669"/>
    <property type="project" value="UniProtKB-SubCell"/>
</dbReference>
<keyword evidence="12 15" id="KW-0503">Monooxygenase</keyword>
<evidence type="ECO:0000256" key="6">
    <source>
        <dbReference type="ARBA" id="ARBA00022617"/>
    </source>
</evidence>
<dbReference type="AlphaFoldDB" id="B0WTB1"/>
<dbReference type="PRINTS" id="PR00463">
    <property type="entry name" value="EP450I"/>
</dbReference>
<dbReference type="eggNOG" id="KOG0157">
    <property type="taxonomic scope" value="Eukaryota"/>
</dbReference>
<dbReference type="InterPro" id="IPR036396">
    <property type="entry name" value="Cyt_P450_sf"/>
</dbReference>
<feature type="binding site" description="axial binding residue" evidence="14">
    <location>
        <position position="437"/>
    </location>
    <ligand>
        <name>heme</name>
        <dbReference type="ChEBI" id="CHEBI:30413"/>
    </ligand>
    <ligandPart>
        <name>Fe</name>
        <dbReference type="ChEBI" id="CHEBI:18248"/>
    </ligandPart>
</feature>
<dbReference type="InterPro" id="IPR002401">
    <property type="entry name" value="Cyt_P450_E_grp-I"/>
</dbReference>
<dbReference type="HOGENOM" id="CLU_001570_5_1_1"/>
<dbReference type="InterPro" id="IPR017972">
    <property type="entry name" value="Cyt_P450_CS"/>
</dbReference>
<dbReference type="SUPFAM" id="SSF48264">
    <property type="entry name" value="Cytochrome P450"/>
    <property type="match status" value="1"/>
</dbReference>
<evidence type="ECO:0000256" key="4">
    <source>
        <dbReference type="ARBA" id="ARBA00004406"/>
    </source>
</evidence>
<accession>B0WTB1</accession>
<organism>
    <name type="scientific">Culex quinquefasciatus</name>
    <name type="common">Southern house mosquito</name>
    <name type="synonym">Culex pungens</name>
    <dbReference type="NCBI Taxonomy" id="7176"/>
    <lineage>
        <taxon>Eukaryota</taxon>
        <taxon>Metazoa</taxon>
        <taxon>Ecdysozoa</taxon>
        <taxon>Arthropoda</taxon>
        <taxon>Hexapoda</taxon>
        <taxon>Insecta</taxon>
        <taxon>Pterygota</taxon>
        <taxon>Neoptera</taxon>
        <taxon>Endopterygota</taxon>
        <taxon>Diptera</taxon>
        <taxon>Nematocera</taxon>
        <taxon>Culicoidea</taxon>
        <taxon>Culicidae</taxon>
        <taxon>Culicinae</taxon>
        <taxon>Culicini</taxon>
        <taxon>Culex</taxon>
        <taxon>Culex</taxon>
    </lineage>
</organism>
<dbReference type="PRINTS" id="PR00385">
    <property type="entry name" value="P450"/>
</dbReference>
<evidence type="ECO:0000256" key="8">
    <source>
        <dbReference type="ARBA" id="ARBA00022824"/>
    </source>
</evidence>
<reference evidence="17" key="1">
    <citation type="submission" date="2007-03" db="EMBL/GenBank/DDBJ databases">
        <title>Annotation of Culex pipiens quinquefasciatus.</title>
        <authorList>
            <consortium name="The Broad Institute Genome Sequencing Platform"/>
            <person name="Atkinson P.W."/>
            <person name="Hemingway J."/>
            <person name="Christensen B.M."/>
            <person name="Higgs S."/>
            <person name="Kodira C."/>
            <person name="Hannick L."/>
            <person name="Megy K."/>
            <person name="O'Leary S."/>
            <person name="Pearson M."/>
            <person name="Haas B.J."/>
            <person name="Mauceli E."/>
            <person name="Wortman J.R."/>
            <person name="Lee N.H."/>
            <person name="Guigo R."/>
            <person name="Stanke M."/>
            <person name="Alvarado L."/>
            <person name="Amedeo P."/>
            <person name="Antoine C.H."/>
            <person name="Arensburger P."/>
            <person name="Bidwell S.L."/>
            <person name="Crawford M."/>
            <person name="Camaro F."/>
            <person name="Devon K."/>
            <person name="Engels R."/>
            <person name="Hammond M."/>
            <person name="Howarth C."/>
            <person name="Koehrsen M."/>
            <person name="Lawson D."/>
            <person name="Montgomery P."/>
            <person name="Nene V."/>
            <person name="Nusbaum C."/>
            <person name="Puiu D."/>
            <person name="Romero-Severson J."/>
            <person name="Severson D.W."/>
            <person name="Shumway M."/>
            <person name="Sisk P."/>
            <person name="Stolte C."/>
            <person name="Zeng Q."/>
            <person name="Eisenstadt E."/>
            <person name="Fraser-Liggett C."/>
            <person name="Strausberg R."/>
            <person name="Galagan J."/>
            <person name="Birren B."/>
            <person name="Collins F.H."/>
        </authorList>
    </citation>
    <scope>NUCLEOTIDE SEQUENCE [LARGE SCALE GENOMIC DNA]</scope>
    <source>
        <strain evidence="17">JHB</strain>
    </source>
</reference>
<sequence length="493" mass="56723">MFTVVVLIVALVLLVALDTVKKRRLYPAIPTVSPCYPLVGNVLKFQGQTLEQKFRTLTTIFSTAPRLFKLWLGPVMVVGVTHPELIQKLLNDPNCLEKPFFYDFLNMKHGLISARIDFWKVSRKVLNPTMNVKFLHDSIPVFEKCSRNMVNRMKACPKLEEPIDVLPFTMQCSLEMVCATTMGAEVLEREGSQKFMEDTEEYVHFMLVASRIFNVWLYSDVIYRKTKQYLIECRTREACLDFAMKTIKVRRAALKLKDHKQDSTTGPKILIDQVLTMDINKEMSDQNLCEQIWTLVAAGSDTAAHGVAHACLILAMFPHLQEKLLTEIKSILPSDQTPITPEALKHLTFLDMFFKECLRVAPLGPIISRKNLAPIKLDGNRFPPGTMFLVNFCGLHQREDIWGPAADQFDPERFQPERARLRHPYSYLPFSTGSRNCIGWRYAMINTKVMLIHIVRNFRLSTTIKYEELRFAMGITLHLAFKHLITLEDRTSF</sequence>
<dbReference type="GO" id="GO:0016705">
    <property type="term" value="F:oxidoreductase activity, acting on paired donors, with incorporation or reduction of molecular oxygen"/>
    <property type="evidence" value="ECO:0007669"/>
    <property type="project" value="InterPro"/>
</dbReference>
<evidence type="ECO:0000256" key="5">
    <source>
        <dbReference type="ARBA" id="ARBA00010617"/>
    </source>
</evidence>
<proteinExistence type="inferred from homology"/>
<evidence type="ECO:0000256" key="3">
    <source>
        <dbReference type="ARBA" id="ARBA00004174"/>
    </source>
</evidence>
<evidence type="ECO:0000256" key="12">
    <source>
        <dbReference type="ARBA" id="ARBA00023033"/>
    </source>
</evidence>
<dbReference type="GO" id="GO:0005506">
    <property type="term" value="F:iron ion binding"/>
    <property type="evidence" value="ECO:0007669"/>
    <property type="project" value="InterPro"/>
</dbReference>
<feature type="signal peptide" evidence="16">
    <location>
        <begin position="1"/>
        <end position="22"/>
    </location>
</feature>
<dbReference type="InParanoid" id="B0WTB1"/>
<evidence type="ECO:0000313" key="17">
    <source>
        <dbReference type="EMBL" id="EDS34339.1"/>
    </source>
</evidence>
<comment type="function">
    <text evidence="2">May be involved in the metabolism of insect hormones and in the breakdown of synthetic insecticides.</text>
</comment>